<proteinExistence type="predicted"/>
<dbReference type="AlphaFoldDB" id="A0A9P7V3H1"/>
<sequence length="102" mass="11668">MRSDRALPTTPVEPSRELFDRGVSRTPVTSVIQNSSITNIQIVHIVLETLAGQQIESPIPFTIMTLSSYLLPYATRTSKVRPWLMRASFYTFFPPFRRVILL</sequence>
<accession>A0A9P7V3H1</accession>
<dbReference type="GeneID" id="66070507"/>
<dbReference type="OrthoDB" id="2012278at2759"/>
<name>A0A9P7V3H1_9AGAR</name>
<comment type="caution">
    <text evidence="1">The sequence shown here is derived from an EMBL/GenBank/DDBJ whole genome shotgun (WGS) entry which is preliminary data.</text>
</comment>
<dbReference type="EMBL" id="CM032181">
    <property type="protein sequence ID" value="KAG7099601.1"/>
    <property type="molecule type" value="Genomic_DNA"/>
</dbReference>
<evidence type="ECO:0000313" key="1">
    <source>
        <dbReference type="EMBL" id="KAG7099601.1"/>
    </source>
</evidence>
<dbReference type="KEGG" id="more:E1B28_001431"/>
<evidence type="ECO:0000313" key="2">
    <source>
        <dbReference type="Proteomes" id="UP001049176"/>
    </source>
</evidence>
<protein>
    <submittedName>
        <fullName evidence="1">Uncharacterized protein</fullName>
    </submittedName>
</protein>
<dbReference type="Proteomes" id="UP001049176">
    <property type="component" value="Chromosome 1"/>
</dbReference>
<reference evidence="1" key="1">
    <citation type="journal article" date="2021" name="Genome Biol. Evol.">
        <title>The assembled and annotated genome of the fairy-ring fungus Marasmius oreades.</title>
        <authorList>
            <person name="Hiltunen M."/>
            <person name="Ament-Velasquez S.L."/>
            <person name="Johannesson H."/>
        </authorList>
    </citation>
    <scope>NUCLEOTIDE SEQUENCE</scope>
    <source>
        <strain evidence="1">03SP1</strain>
    </source>
</reference>
<keyword evidence="2" id="KW-1185">Reference proteome</keyword>
<dbReference type="RefSeq" id="XP_043016071.1">
    <property type="nucleotide sequence ID" value="XM_043147362.1"/>
</dbReference>
<gene>
    <name evidence="1" type="ORF">E1B28_001431</name>
</gene>
<organism evidence="1 2">
    <name type="scientific">Marasmius oreades</name>
    <name type="common">fairy-ring Marasmius</name>
    <dbReference type="NCBI Taxonomy" id="181124"/>
    <lineage>
        <taxon>Eukaryota</taxon>
        <taxon>Fungi</taxon>
        <taxon>Dikarya</taxon>
        <taxon>Basidiomycota</taxon>
        <taxon>Agaricomycotina</taxon>
        <taxon>Agaricomycetes</taxon>
        <taxon>Agaricomycetidae</taxon>
        <taxon>Agaricales</taxon>
        <taxon>Marasmiineae</taxon>
        <taxon>Marasmiaceae</taxon>
        <taxon>Marasmius</taxon>
    </lineage>
</organism>